<evidence type="ECO:0000256" key="4">
    <source>
        <dbReference type="ARBA" id="ARBA00022989"/>
    </source>
</evidence>
<evidence type="ECO:0000256" key="1">
    <source>
        <dbReference type="ARBA" id="ARBA00004141"/>
    </source>
</evidence>
<protein>
    <submittedName>
        <fullName evidence="7">Uncharacterized protein</fullName>
    </submittedName>
</protein>
<evidence type="ECO:0000256" key="6">
    <source>
        <dbReference type="SAM" id="Phobius"/>
    </source>
</evidence>
<dbReference type="RefSeq" id="XP_043012294.1">
    <property type="nucleotide sequence ID" value="XM_043151201.1"/>
</dbReference>
<feature type="transmembrane region" description="Helical" evidence="6">
    <location>
        <begin position="183"/>
        <end position="200"/>
    </location>
</feature>
<feature type="transmembrane region" description="Helical" evidence="6">
    <location>
        <begin position="207"/>
        <end position="229"/>
    </location>
</feature>
<feature type="transmembrane region" description="Helical" evidence="6">
    <location>
        <begin position="127"/>
        <end position="146"/>
    </location>
</feature>
<keyword evidence="4 6" id="KW-1133">Transmembrane helix</keyword>
<feature type="transmembrane region" description="Helical" evidence="6">
    <location>
        <begin position="340"/>
        <end position="360"/>
    </location>
</feature>
<evidence type="ECO:0000256" key="3">
    <source>
        <dbReference type="ARBA" id="ARBA00022692"/>
    </source>
</evidence>
<dbReference type="GO" id="GO:0015205">
    <property type="term" value="F:nucleobase transmembrane transporter activity"/>
    <property type="evidence" value="ECO:0007669"/>
    <property type="project" value="TreeGrafter"/>
</dbReference>
<keyword evidence="8" id="KW-1185">Reference proteome</keyword>
<dbReference type="AlphaFoldDB" id="A0A9P7UWE7"/>
<keyword evidence="3 6" id="KW-0812">Transmembrane</keyword>
<evidence type="ECO:0000256" key="2">
    <source>
        <dbReference type="ARBA" id="ARBA00008974"/>
    </source>
</evidence>
<evidence type="ECO:0000313" key="7">
    <source>
        <dbReference type="EMBL" id="KAG7095824.1"/>
    </source>
</evidence>
<dbReference type="Pfam" id="PF02133">
    <property type="entry name" value="Transp_cyt_pur"/>
    <property type="match status" value="1"/>
</dbReference>
<feature type="transmembrane region" description="Helical" evidence="6">
    <location>
        <begin position="381"/>
        <end position="399"/>
    </location>
</feature>
<dbReference type="Proteomes" id="UP001049176">
    <property type="component" value="Chromosome 3"/>
</dbReference>
<feature type="transmembrane region" description="Helical" evidence="6">
    <location>
        <begin position="495"/>
        <end position="515"/>
    </location>
</feature>
<dbReference type="InterPro" id="IPR001248">
    <property type="entry name" value="Pur-cyt_permease"/>
</dbReference>
<keyword evidence="5 6" id="KW-0472">Membrane</keyword>
<dbReference type="InterPro" id="IPR045225">
    <property type="entry name" value="Uracil/uridine/allantoin_perm"/>
</dbReference>
<dbReference type="EMBL" id="CM032183">
    <property type="protein sequence ID" value="KAG7095824.1"/>
    <property type="molecule type" value="Genomic_DNA"/>
</dbReference>
<organism evidence="7 8">
    <name type="scientific">Marasmius oreades</name>
    <name type="common">fairy-ring Marasmius</name>
    <dbReference type="NCBI Taxonomy" id="181124"/>
    <lineage>
        <taxon>Eukaryota</taxon>
        <taxon>Fungi</taxon>
        <taxon>Dikarya</taxon>
        <taxon>Basidiomycota</taxon>
        <taxon>Agaricomycotina</taxon>
        <taxon>Agaricomycetes</taxon>
        <taxon>Agaricomycetidae</taxon>
        <taxon>Agaricales</taxon>
        <taxon>Marasmiineae</taxon>
        <taxon>Marasmiaceae</taxon>
        <taxon>Marasmius</taxon>
    </lineage>
</organism>
<sequence length="567" mass="63381">MSNYQVVTSKSIERLRVDKLAWTRHPPRNGSGPLGFTRISGQHMLQTQVLGQQEVQRLVSVSPGGMLGSPSTSLTSSVYVVCRCDHMSLSSRSNHVYQTFLVVANGRVAARYHIGFPIVARASWGMWGSYMAVIMRAVVCIIWNGVTTFYAGRLVDVCLQCIWPSWANISNDLPVSAGVTTRQLASFFIAWFIFQCLTLFHPRDLKWFYAAKSVIVFIAMHGILGWWIHRNGGVKFPSQKSVNRSGSDLGWLWMQAFNSGFGTISSLTVNQADIARYARKPSDQFWGQLFMFPLASAIPGLYGILTASASQELYGTPIWNLWDLCQKMLDQYPHNAGARFAIFLASGSMALALIAVNLATNCLPFGSDVTALFPKYMTIKRGQFIACLAGLAMVPWKILKNGQTFLAFLSGYGYWLAPGAAILCVDYFLTFNGNVVTKELYVGHPSGFYWYTRGWNIRAPIVTILALIPCMPGFAFKIAPTTVNISDDAKRMFDVSFLVTYFIAGVLYFLSYKIWPLPQHKREMLQELKFEALADALDEVERNKRLAADFRRTSGDEKSLENGYVVP</sequence>
<proteinExistence type="inferred from homology"/>
<dbReference type="Gene3D" id="1.10.4160.10">
    <property type="entry name" value="Hydantoin permease"/>
    <property type="match status" value="1"/>
</dbReference>
<gene>
    <name evidence="7" type="ORF">E1B28_006519</name>
</gene>
<dbReference type="PANTHER" id="PTHR30618:SF0">
    <property type="entry name" value="PURINE-URACIL PERMEASE NCS1"/>
    <property type="match status" value="1"/>
</dbReference>
<evidence type="ECO:0000313" key="8">
    <source>
        <dbReference type="Proteomes" id="UP001049176"/>
    </source>
</evidence>
<comment type="caution">
    <text evidence="7">The sequence shown here is derived from an EMBL/GenBank/DDBJ whole genome shotgun (WGS) entry which is preliminary data.</text>
</comment>
<name>A0A9P7UWE7_9AGAR</name>
<dbReference type="GeneID" id="66075595"/>
<feature type="transmembrane region" description="Helical" evidence="6">
    <location>
        <begin position="289"/>
        <end position="309"/>
    </location>
</feature>
<feature type="transmembrane region" description="Helical" evidence="6">
    <location>
        <begin position="405"/>
        <end position="429"/>
    </location>
</feature>
<dbReference type="OrthoDB" id="2018619at2759"/>
<comment type="subcellular location">
    <subcellularLocation>
        <location evidence="1">Membrane</location>
        <topology evidence="1">Multi-pass membrane protein</topology>
    </subcellularLocation>
</comment>
<dbReference type="PANTHER" id="PTHR30618">
    <property type="entry name" value="NCS1 FAMILY PURINE/PYRIMIDINE TRANSPORTER"/>
    <property type="match status" value="1"/>
</dbReference>
<feature type="transmembrane region" description="Helical" evidence="6">
    <location>
        <begin position="455"/>
        <end position="475"/>
    </location>
</feature>
<evidence type="ECO:0000256" key="5">
    <source>
        <dbReference type="ARBA" id="ARBA00023136"/>
    </source>
</evidence>
<accession>A0A9P7UWE7</accession>
<feature type="transmembrane region" description="Helical" evidence="6">
    <location>
        <begin position="249"/>
        <end position="269"/>
    </location>
</feature>
<dbReference type="GO" id="GO:0005886">
    <property type="term" value="C:plasma membrane"/>
    <property type="evidence" value="ECO:0007669"/>
    <property type="project" value="TreeGrafter"/>
</dbReference>
<comment type="similarity">
    <text evidence="2">Belongs to the purine-cytosine permease (2.A.39) family.</text>
</comment>
<reference evidence="7" key="1">
    <citation type="journal article" date="2021" name="Genome Biol. Evol.">
        <title>The assembled and annotated genome of the fairy-ring fungus Marasmius oreades.</title>
        <authorList>
            <person name="Hiltunen M."/>
            <person name="Ament-Velasquez S.L."/>
            <person name="Johannesson H."/>
        </authorList>
    </citation>
    <scope>NUCLEOTIDE SEQUENCE</scope>
    <source>
        <strain evidence="7">03SP1</strain>
    </source>
</reference>